<feature type="compositionally biased region" description="Low complexity" evidence="1">
    <location>
        <begin position="63"/>
        <end position="73"/>
    </location>
</feature>
<dbReference type="AlphaFoldDB" id="A0AAV4MS57"/>
<keyword evidence="3" id="KW-1185">Reference proteome</keyword>
<organism evidence="2 3">
    <name type="scientific">Caerostris extrusa</name>
    <name type="common">Bark spider</name>
    <name type="synonym">Caerostris bankana</name>
    <dbReference type="NCBI Taxonomy" id="172846"/>
    <lineage>
        <taxon>Eukaryota</taxon>
        <taxon>Metazoa</taxon>
        <taxon>Ecdysozoa</taxon>
        <taxon>Arthropoda</taxon>
        <taxon>Chelicerata</taxon>
        <taxon>Arachnida</taxon>
        <taxon>Araneae</taxon>
        <taxon>Araneomorphae</taxon>
        <taxon>Entelegynae</taxon>
        <taxon>Araneoidea</taxon>
        <taxon>Araneidae</taxon>
        <taxon>Caerostris</taxon>
    </lineage>
</organism>
<dbReference type="Proteomes" id="UP001054945">
    <property type="component" value="Unassembled WGS sequence"/>
</dbReference>
<proteinExistence type="predicted"/>
<feature type="region of interest" description="Disordered" evidence="1">
    <location>
        <begin position="54"/>
        <end position="73"/>
    </location>
</feature>
<comment type="caution">
    <text evidence="2">The sequence shown here is derived from an EMBL/GenBank/DDBJ whole genome shotgun (WGS) entry which is preliminary data.</text>
</comment>
<evidence type="ECO:0000256" key="1">
    <source>
        <dbReference type="SAM" id="MobiDB-lite"/>
    </source>
</evidence>
<dbReference type="EMBL" id="BPLR01020092">
    <property type="protein sequence ID" value="GIX74734.1"/>
    <property type="molecule type" value="Genomic_DNA"/>
</dbReference>
<evidence type="ECO:0000313" key="2">
    <source>
        <dbReference type="EMBL" id="GIX74734.1"/>
    </source>
</evidence>
<protein>
    <submittedName>
        <fullName evidence="2">Uncharacterized protein</fullName>
    </submittedName>
</protein>
<name>A0AAV4MS57_CAEEX</name>
<reference evidence="2 3" key="1">
    <citation type="submission" date="2021-06" db="EMBL/GenBank/DDBJ databases">
        <title>Caerostris extrusa draft genome.</title>
        <authorList>
            <person name="Kono N."/>
            <person name="Arakawa K."/>
        </authorList>
    </citation>
    <scope>NUCLEOTIDE SEQUENCE [LARGE SCALE GENOMIC DNA]</scope>
</reference>
<evidence type="ECO:0000313" key="3">
    <source>
        <dbReference type="Proteomes" id="UP001054945"/>
    </source>
</evidence>
<accession>A0AAV4MS57</accession>
<gene>
    <name evidence="2" type="ORF">CEXT_763161</name>
</gene>
<sequence>MAHKIAPLFYRSQLHCHGYRVMNEPHMGCNVASSGGDSEGGELDGPPPFWLIPCEHSPGRNSTLTTTTTDQLT</sequence>